<proteinExistence type="predicted"/>
<protein>
    <submittedName>
        <fullName evidence="1">Uncharacterized protein</fullName>
    </submittedName>
</protein>
<organism evidence="1 2">
    <name type="scientific">Catharanthus roseus</name>
    <name type="common">Madagascar periwinkle</name>
    <name type="synonym">Vinca rosea</name>
    <dbReference type="NCBI Taxonomy" id="4058"/>
    <lineage>
        <taxon>Eukaryota</taxon>
        <taxon>Viridiplantae</taxon>
        <taxon>Streptophyta</taxon>
        <taxon>Embryophyta</taxon>
        <taxon>Tracheophyta</taxon>
        <taxon>Spermatophyta</taxon>
        <taxon>Magnoliopsida</taxon>
        <taxon>eudicotyledons</taxon>
        <taxon>Gunneridae</taxon>
        <taxon>Pentapetalae</taxon>
        <taxon>asterids</taxon>
        <taxon>lamiids</taxon>
        <taxon>Gentianales</taxon>
        <taxon>Apocynaceae</taxon>
        <taxon>Rauvolfioideae</taxon>
        <taxon>Vinceae</taxon>
        <taxon>Catharanthinae</taxon>
        <taxon>Catharanthus</taxon>
    </lineage>
</organism>
<keyword evidence="2" id="KW-1185">Reference proteome</keyword>
<accession>A0ACB9ZWH7</accession>
<gene>
    <name evidence="1" type="ORF">M9H77_30056</name>
</gene>
<dbReference type="EMBL" id="CM044707">
    <property type="protein sequence ID" value="KAI5652869.1"/>
    <property type="molecule type" value="Genomic_DNA"/>
</dbReference>
<evidence type="ECO:0000313" key="2">
    <source>
        <dbReference type="Proteomes" id="UP001060085"/>
    </source>
</evidence>
<sequence>MGLGGIQEEAGGGTVEPVAGAWWPGAWQAHQWFLLITFIFGNSFMFAAGEEDGRGLRTVGTVCPTASTEWTVGRYTIRPVLSDANTERLHVESGSPILTDEQLMFEVFGDSNNSHVYDFNSQSAAVTMDHQGSSSSSSSVPSISFVTTHKACTERESRLWRNMQHVYEKFISFVTLYYISSKKEKKLLLLLSNILYL</sequence>
<reference evidence="2" key="1">
    <citation type="journal article" date="2023" name="Nat. Plants">
        <title>Single-cell RNA sequencing provides a high-resolution roadmap for understanding the multicellular compartmentation of specialized metabolism.</title>
        <authorList>
            <person name="Sun S."/>
            <person name="Shen X."/>
            <person name="Li Y."/>
            <person name="Li Y."/>
            <person name="Wang S."/>
            <person name="Li R."/>
            <person name="Zhang H."/>
            <person name="Shen G."/>
            <person name="Guo B."/>
            <person name="Wei J."/>
            <person name="Xu J."/>
            <person name="St-Pierre B."/>
            <person name="Chen S."/>
            <person name="Sun C."/>
        </authorList>
    </citation>
    <scope>NUCLEOTIDE SEQUENCE [LARGE SCALE GENOMIC DNA]</scope>
</reference>
<dbReference type="Proteomes" id="UP001060085">
    <property type="component" value="Linkage Group LG07"/>
</dbReference>
<comment type="caution">
    <text evidence="1">The sequence shown here is derived from an EMBL/GenBank/DDBJ whole genome shotgun (WGS) entry which is preliminary data.</text>
</comment>
<name>A0ACB9ZWH7_CATRO</name>
<evidence type="ECO:0000313" key="1">
    <source>
        <dbReference type="EMBL" id="KAI5652869.1"/>
    </source>
</evidence>